<name>A0A382G296_9ZZZZ</name>
<dbReference type="InterPro" id="IPR052017">
    <property type="entry name" value="TSUP"/>
</dbReference>
<organism evidence="8">
    <name type="scientific">marine metagenome</name>
    <dbReference type="NCBI Taxonomy" id="408172"/>
    <lineage>
        <taxon>unclassified sequences</taxon>
        <taxon>metagenomes</taxon>
        <taxon>ecological metagenomes</taxon>
    </lineage>
</organism>
<feature type="transmembrane region" description="Helical" evidence="7">
    <location>
        <begin position="68"/>
        <end position="89"/>
    </location>
</feature>
<protein>
    <recommendedName>
        <fullName evidence="9">Membrane transporter protein</fullName>
    </recommendedName>
</protein>
<keyword evidence="2" id="KW-0813">Transport</keyword>
<gene>
    <name evidence="8" type="ORF">METZ01_LOCUS222290</name>
</gene>
<evidence type="ECO:0000256" key="3">
    <source>
        <dbReference type="ARBA" id="ARBA00022475"/>
    </source>
</evidence>
<dbReference type="EMBL" id="UINC01053202">
    <property type="protein sequence ID" value="SVB69436.1"/>
    <property type="molecule type" value="Genomic_DNA"/>
</dbReference>
<evidence type="ECO:0000256" key="6">
    <source>
        <dbReference type="ARBA" id="ARBA00023136"/>
    </source>
</evidence>
<dbReference type="GO" id="GO:0005886">
    <property type="term" value="C:plasma membrane"/>
    <property type="evidence" value="ECO:0007669"/>
    <property type="project" value="UniProtKB-SubCell"/>
</dbReference>
<reference evidence="8" key="1">
    <citation type="submission" date="2018-05" db="EMBL/GenBank/DDBJ databases">
        <authorList>
            <person name="Lanie J.A."/>
            <person name="Ng W.-L."/>
            <person name="Kazmierczak K.M."/>
            <person name="Andrzejewski T.M."/>
            <person name="Davidsen T.M."/>
            <person name="Wayne K.J."/>
            <person name="Tettelin H."/>
            <person name="Glass J.I."/>
            <person name="Rusch D."/>
            <person name="Podicherti R."/>
            <person name="Tsui H.-C.T."/>
            <person name="Winkler M.E."/>
        </authorList>
    </citation>
    <scope>NUCLEOTIDE SEQUENCE</scope>
</reference>
<comment type="subcellular location">
    <subcellularLocation>
        <location evidence="1">Cell membrane</location>
        <topology evidence="1">Multi-pass membrane protein</topology>
    </subcellularLocation>
</comment>
<evidence type="ECO:0000256" key="7">
    <source>
        <dbReference type="SAM" id="Phobius"/>
    </source>
</evidence>
<feature type="transmembrane region" description="Helical" evidence="7">
    <location>
        <begin position="95"/>
        <end position="114"/>
    </location>
</feature>
<feature type="non-terminal residue" evidence="8">
    <location>
        <position position="170"/>
    </location>
</feature>
<feature type="transmembrane region" description="Helical" evidence="7">
    <location>
        <begin position="32"/>
        <end position="56"/>
    </location>
</feature>
<dbReference type="InterPro" id="IPR002781">
    <property type="entry name" value="TM_pro_TauE-like"/>
</dbReference>
<sequence>MLELVIGFVVFTIGCTIQGVLGFGAGLFSVPILALVAPDFVPGPILMLNPVLCALFAWREHGAIDRRVLRWAIVGRVPGVLLGVWALTAVSEDRLGLLFGVLLLTGVGLKVSGLHAPRTPWTLMGAGGLSGFMGTSVAVGGPPIALVLDGSSGPELRATLNAFFFVGTTI</sequence>
<keyword evidence="4 7" id="KW-0812">Transmembrane</keyword>
<keyword evidence="5 7" id="KW-1133">Transmembrane helix</keyword>
<accession>A0A382G296</accession>
<keyword evidence="3" id="KW-1003">Cell membrane</keyword>
<evidence type="ECO:0000256" key="5">
    <source>
        <dbReference type="ARBA" id="ARBA00022989"/>
    </source>
</evidence>
<keyword evidence="6 7" id="KW-0472">Membrane</keyword>
<dbReference type="PANTHER" id="PTHR30269:SF37">
    <property type="entry name" value="MEMBRANE TRANSPORTER PROTEIN"/>
    <property type="match status" value="1"/>
</dbReference>
<dbReference type="Pfam" id="PF01925">
    <property type="entry name" value="TauE"/>
    <property type="match status" value="1"/>
</dbReference>
<evidence type="ECO:0000313" key="8">
    <source>
        <dbReference type="EMBL" id="SVB69436.1"/>
    </source>
</evidence>
<evidence type="ECO:0000256" key="4">
    <source>
        <dbReference type="ARBA" id="ARBA00022692"/>
    </source>
</evidence>
<dbReference type="AlphaFoldDB" id="A0A382G296"/>
<evidence type="ECO:0000256" key="2">
    <source>
        <dbReference type="ARBA" id="ARBA00022448"/>
    </source>
</evidence>
<evidence type="ECO:0000256" key="1">
    <source>
        <dbReference type="ARBA" id="ARBA00004651"/>
    </source>
</evidence>
<evidence type="ECO:0008006" key="9">
    <source>
        <dbReference type="Google" id="ProtNLM"/>
    </source>
</evidence>
<dbReference type="PANTHER" id="PTHR30269">
    <property type="entry name" value="TRANSMEMBRANE PROTEIN YFCA"/>
    <property type="match status" value="1"/>
</dbReference>
<proteinExistence type="predicted"/>